<proteinExistence type="predicted"/>
<dbReference type="Proteomes" id="UP000248259">
    <property type="component" value="Unassembled WGS sequence"/>
</dbReference>
<comment type="caution">
    <text evidence="4">The sequence shown here is derived from an EMBL/GenBank/DDBJ whole genome shotgun (WGS) entry which is preliminary data.</text>
</comment>
<feature type="region of interest" description="Disordered" evidence="1">
    <location>
        <begin position="1"/>
        <end position="21"/>
    </location>
</feature>
<reference evidence="4 5" key="1">
    <citation type="submission" date="2018-06" db="EMBL/GenBank/DDBJ databases">
        <title>Azoarcus communis strain SWub3 genome.</title>
        <authorList>
            <person name="Zorraquino Salvo V."/>
            <person name="Toubiana D."/>
            <person name="Blumwald E."/>
        </authorList>
    </citation>
    <scope>NUCLEOTIDE SEQUENCE [LARGE SCALE GENOMIC DNA]</scope>
    <source>
        <strain evidence="4 5">SWub3</strain>
    </source>
</reference>
<organism evidence="4 5">
    <name type="scientific">Parazoarcus communis SWub3 = DSM 12120</name>
    <dbReference type="NCBI Taxonomy" id="1121029"/>
    <lineage>
        <taxon>Bacteria</taxon>
        <taxon>Pseudomonadati</taxon>
        <taxon>Pseudomonadota</taxon>
        <taxon>Betaproteobacteria</taxon>
        <taxon>Rhodocyclales</taxon>
        <taxon>Zoogloeaceae</taxon>
        <taxon>Parazoarcus</taxon>
    </lineage>
</organism>
<feature type="domain" description="Glycosyltransferase 2-like" evidence="3">
    <location>
        <begin position="29"/>
        <end position="178"/>
    </location>
</feature>
<keyword evidence="5" id="KW-1185">Reference proteome</keyword>
<accession>A0A323V164</accession>
<evidence type="ECO:0000256" key="2">
    <source>
        <dbReference type="SAM" id="Phobius"/>
    </source>
</evidence>
<keyword evidence="2" id="KW-0812">Transmembrane</keyword>
<dbReference type="PANTHER" id="PTHR43685">
    <property type="entry name" value="GLYCOSYLTRANSFERASE"/>
    <property type="match status" value="1"/>
</dbReference>
<dbReference type="Gene3D" id="3.90.550.10">
    <property type="entry name" value="Spore Coat Polysaccharide Biosynthesis Protein SpsA, Chain A"/>
    <property type="match status" value="1"/>
</dbReference>
<dbReference type="InterPro" id="IPR029044">
    <property type="entry name" value="Nucleotide-diphossugar_trans"/>
</dbReference>
<evidence type="ECO:0000256" key="1">
    <source>
        <dbReference type="SAM" id="MobiDB-lite"/>
    </source>
</evidence>
<dbReference type="SUPFAM" id="SSF53448">
    <property type="entry name" value="Nucleotide-diphospho-sugar transferases"/>
    <property type="match status" value="1"/>
</dbReference>
<evidence type="ECO:0000313" key="5">
    <source>
        <dbReference type="Proteomes" id="UP000248259"/>
    </source>
</evidence>
<gene>
    <name evidence="4" type="ORF">DNK49_01630</name>
</gene>
<feature type="transmembrane region" description="Helical" evidence="2">
    <location>
        <begin position="388"/>
        <end position="406"/>
    </location>
</feature>
<protein>
    <recommendedName>
        <fullName evidence="3">Glycosyltransferase 2-like domain-containing protein</fullName>
    </recommendedName>
</protein>
<dbReference type="RefSeq" id="WP_110522562.1">
    <property type="nucleotide sequence ID" value="NZ_QKOE01000001.1"/>
</dbReference>
<dbReference type="InterPro" id="IPR050834">
    <property type="entry name" value="Glycosyltransf_2"/>
</dbReference>
<name>A0A323V164_9RHOO</name>
<sequence length="412" mass="46770">MTDNPNLQVAHRAPLTTNDRSSTKAADVTVVIPTFNRSNFLPEAIESLLNQTIPPRRLIVIDDGSTDDTQEVVRHFGARIEYIRKENAGKAKALNLALTLIDTEYVWFFDDDDAAYPEALEALIKPYITSPMLGFVAGSFDRAESKGSLFEATITKTPYPYENQSQHFQRAQLFRHCTILMSGALLRTEAVRAIGGFNDILLRGQDYDLMVKLASKFEFQHCNRCVYILREHSGLRGPNSMKHDANTRLKVWAEFESEIGEYLISQVPLEKFTLDDTSQAVEVNIRRHNYIVKAWALAPKLDSAYAFTEIENAFKTDSSTPISATEEDLLKNMFNHQFIYHRIPSISIEKLRTISRTKNGRSALRMMTKGIYWATQRRDQSSLSRFKLLFSAAFIFSASVVFGLITPTSRSK</sequence>
<dbReference type="Pfam" id="PF00535">
    <property type="entry name" value="Glycos_transf_2"/>
    <property type="match status" value="1"/>
</dbReference>
<evidence type="ECO:0000313" key="4">
    <source>
        <dbReference type="EMBL" id="PZA18261.1"/>
    </source>
</evidence>
<keyword evidence="2" id="KW-1133">Transmembrane helix</keyword>
<dbReference type="PANTHER" id="PTHR43685:SF2">
    <property type="entry name" value="GLYCOSYLTRANSFERASE 2-LIKE DOMAIN-CONTAINING PROTEIN"/>
    <property type="match status" value="1"/>
</dbReference>
<dbReference type="OrthoDB" id="9802649at2"/>
<dbReference type="AlphaFoldDB" id="A0A323V164"/>
<dbReference type="InterPro" id="IPR001173">
    <property type="entry name" value="Glyco_trans_2-like"/>
</dbReference>
<evidence type="ECO:0000259" key="3">
    <source>
        <dbReference type="Pfam" id="PF00535"/>
    </source>
</evidence>
<keyword evidence="2" id="KW-0472">Membrane</keyword>
<dbReference type="CDD" id="cd00761">
    <property type="entry name" value="Glyco_tranf_GTA_type"/>
    <property type="match status" value="1"/>
</dbReference>
<dbReference type="EMBL" id="QKOE01000001">
    <property type="protein sequence ID" value="PZA18261.1"/>
    <property type="molecule type" value="Genomic_DNA"/>
</dbReference>